<dbReference type="Proteomes" id="UP001163823">
    <property type="component" value="Chromosome 6"/>
</dbReference>
<keyword evidence="3" id="KW-1185">Reference proteome</keyword>
<evidence type="ECO:0000313" key="3">
    <source>
        <dbReference type="Proteomes" id="UP001163823"/>
    </source>
</evidence>
<organism evidence="2 3">
    <name type="scientific">Quillaja saponaria</name>
    <name type="common">Soap bark tree</name>
    <dbReference type="NCBI Taxonomy" id="32244"/>
    <lineage>
        <taxon>Eukaryota</taxon>
        <taxon>Viridiplantae</taxon>
        <taxon>Streptophyta</taxon>
        <taxon>Embryophyta</taxon>
        <taxon>Tracheophyta</taxon>
        <taxon>Spermatophyta</taxon>
        <taxon>Magnoliopsida</taxon>
        <taxon>eudicotyledons</taxon>
        <taxon>Gunneridae</taxon>
        <taxon>Pentapetalae</taxon>
        <taxon>rosids</taxon>
        <taxon>fabids</taxon>
        <taxon>Fabales</taxon>
        <taxon>Quillajaceae</taxon>
        <taxon>Quillaja</taxon>
    </lineage>
</organism>
<dbReference type="KEGG" id="qsa:O6P43_014751"/>
<dbReference type="AlphaFoldDB" id="A0AAD7PRP3"/>
<name>A0AAD7PRP3_QUISA</name>
<gene>
    <name evidence="2" type="ORF">O6P43_014751</name>
</gene>
<evidence type="ECO:0000256" key="1">
    <source>
        <dbReference type="SAM" id="MobiDB-lite"/>
    </source>
</evidence>
<comment type="caution">
    <text evidence="2">The sequence shown here is derived from an EMBL/GenBank/DDBJ whole genome shotgun (WGS) entry which is preliminary data.</text>
</comment>
<sequence>MRVSGGGGLSRRAKLEDNGGSWHKPATWQDLERLLEGYDGCTDYDVCDVPKMVVDTTAADGFEKLCSGVLEFIASYGGGPMSYHSMSNEI</sequence>
<dbReference type="GO" id="GO:0016787">
    <property type="term" value="F:hydrolase activity"/>
    <property type="evidence" value="ECO:0007669"/>
    <property type="project" value="UniProtKB-KW"/>
</dbReference>
<dbReference type="EMBL" id="JARAOO010000006">
    <property type="protein sequence ID" value="KAJ7965037.1"/>
    <property type="molecule type" value="Genomic_DNA"/>
</dbReference>
<dbReference type="PANTHER" id="PTHR37807">
    <property type="entry name" value="OS07G0160300 PROTEIN"/>
    <property type="match status" value="1"/>
</dbReference>
<evidence type="ECO:0000313" key="2">
    <source>
        <dbReference type="EMBL" id="KAJ7965037.1"/>
    </source>
</evidence>
<reference evidence="2" key="1">
    <citation type="journal article" date="2023" name="Science">
        <title>Elucidation of the pathway for biosynthesis of saponin adjuvants from the soapbark tree.</title>
        <authorList>
            <person name="Reed J."/>
            <person name="Orme A."/>
            <person name="El-Demerdash A."/>
            <person name="Owen C."/>
            <person name="Martin L.B.B."/>
            <person name="Misra R.C."/>
            <person name="Kikuchi S."/>
            <person name="Rejzek M."/>
            <person name="Martin A.C."/>
            <person name="Harkess A."/>
            <person name="Leebens-Mack J."/>
            <person name="Louveau T."/>
            <person name="Stephenson M.J."/>
            <person name="Osbourn A."/>
        </authorList>
    </citation>
    <scope>NUCLEOTIDE SEQUENCE</scope>
    <source>
        <strain evidence="2">S10</strain>
    </source>
</reference>
<keyword evidence="2" id="KW-0378">Hydrolase</keyword>
<protein>
    <submittedName>
        <fullName evidence="2">P-loop containing nucleoside triphosphate hydrolase</fullName>
    </submittedName>
</protein>
<accession>A0AAD7PRP3</accession>
<feature type="region of interest" description="Disordered" evidence="1">
    <location>
        <begin position="1"/>
        <end position="24"/>
    </location>
</feature>
<dbReference type="PANTHER" id="PTHR37807:SF3">
    <property type="entry name" value="OS07G0160300 PROTEIN"/>
    <property type="match status" value="1"/>
</dbReference>
<proteinExistence type="predicted"/>